<feature type="region of interest" description="Disordered" evidence="1">
    <location>
        <begin position="1"/>
        <end position="22"/>
    </location>
</feature>
<evidence type="ECO:0000259" key="3">
    <source>
        <dbReference type="Pfam" id="PF09335"/>
    </source>
</evidence>
<feature type="transmembrane region" description="Helical" evidence="2">
    <location>
        <begin position="328"/>
        <end position="347"/>
    </location>
</feature>
<dbReference type="GO" id="GO:0051480">
    <property type="term" value="P:regulation of cytosolic calcium ion concentration"/>
    <property type="evidence" value="ECO:0007669"/>
    <property type="project" value="TreeGrafter"/>
</dbReference>
<dbReference type="Proteomes" id="UP000695562">
    <property type="component" value="Unassembled WGS sequence"/>
</dbReference>
<keyword evidence="5" id="KW-1185">Reference proteome</keyword>
<feature type="compositionally biased region" description="Low complexity" evidence="1">
    <location>
        <begin position="374"/>
        <end position="405"/>
    </location>
</feature>
<dbReference type="InterPro" id="IPR053069">
    <property type="entry name" value="TVP38/TMEM64"/>
</dbReference>
<keyword evidence="2" id="KW-1133">Transmembrane helix</keyword>
<feature type="transmembrane region" description="Helical" evidence="2">
    <location>
        <begin position="137"/>
        <end position="157"/>
    </location>
</feature>
<dbReference type="GO" id="GO:0005783">
    <property type="term" value="C:endoplasmic reticulum"/>
    <property type="evidence" value="ECO:0007669"/>
    <property type="project" value="TreeGrafter"/>
</dbReference>
<reference evidence="4" key="1">
    <citation type="submission" date="2020-01" db="EMBL/GenBank/DDBJ databases">
        <title>Development of genomics and gene disruption for Polysphondylium violaceum indicates a role for the polyketide synthase stlB in stalk morphogenesis.</title>
        <authorList>
            <person name="Narita B."/>
            <person name="Kawabe Y."/>
            <person name="Kin K."/>
            <person name="Saito T."/>
            <person name="Gibbs R."/>
            <person name="Kuspa A."/>
            <person name="Muzny D."/>
            <person name="Queller D."/>
            <person name="Richards S."/>
            <person name="Strassman J."/>
            <person name="Sucgang R."/>
            <person name="Worley K."/>
            <person name="Schaap P."/>
        </authorList>
    </citation>
    <scope>NUCLEOTIDE SEQUENCE</scope>
    <source>
        <strain evidence="4">QSvi11</strain>
    </source>
</reference>
<sequence length="425" mass="47257">MTKKTSYSRVKNNRPDDSIEQQDLEQHIVDENHRQKLHIDIGYNDSSSSNSNNTINNSNNKKDNISTSSNIKQQKQHIREEEYDDDQDKITDSTKLIESEIELQEFDNDSENNDIESNGGNLTIAATPSSSSSSFCLTLSIIVAVVVIFACIFYFSNHLVSFLEFVKELGFLGNIILVVSFLPTGIPLAIFSYYIPLTLSSGFIYGFFYGFLTVALGSALSASFGFWITRKVSLKWFENKIESSPKLSNLRRKVEQHPFKIIITMRLLPIPFGLQNGLCAMTRISYSSFIYSSIIGLSLENCLIAYIGSTIKTMTDITSNGHKNAFSSFQQIILVVGIVGGILLTCLSKKFLQSPFNSPAVTISTTLTTTINSNNTNNNSNSNDNNHSTININTLSHESNNNNNNKQFESKDSASILVNIKSNSS</sequence>
<evidence type="ECO:0000256" key="2">
    <source>
        <dbReference type="SAM" id="Phobius"/>
    </source>
</evidence>
<feature type="transmembrane region" description="Helical" evidence="2">
    <location>
        <begin position="207"/>
        <end position="228"/>
    </location>
</feature>
<feature type="compositionally biased region" description="Low complexity" evidence="1">
    <location>
        <begin position="44"/>
        <end position="70"/>
    </location>
</feature>
<feature type="transmembrane region" description="Helical" evidence="2">
    <location>
        <begin position="289"/>
        <end position="308"/>
    </location>
</feature>
<evidence type="ECO:0000313" key="4">
    <source>
        <dbReference type="EMBL" id="KAF2075126.1"/>
    </source>
</evidence>
<dbReference type="OrthoDB" id="166803at2759"/>
<dbReference type="EMBL" id="AJWJ01000113">
    <property type="protein sequence ID" value="KAF2075126.1"/>
    <property type="molecule type" value="Genomic_DNA"/>
</dbReference>
<evidence type="ECO:0000256" key="1">
    <source>
        <dbReference type="SAM" id="MobiDB-lite"/>
    </source>
</evidence>
<dbReference type="InterPro" id="IPR032816">
    <property type="entry name" value="VTT_dom"/>
</dbReference>
<keyword evidence="2" id="KW-0812">Transmembrane</keyword>
<organism evidence="4 5">
    <name type="scientific">Polysphondylium violaceum</name>
    <dbReference type="NCBI Taxonomy" id="133409"/>
    <lineage>
        <taxon>Eukaryota</taxon>
        <taxon>Amoebozoa</taxon>
        <taxon>Evosea</taxon>
        <taxon>Eumycetozoa</taxon>
        <taxon>Dictyostelia</taxon>
        <taxon>Dictyosteliales</taxon>
        <taxon>Dictyosteliaceae</taxon>
        <taxon>Polysphondylium</taxon>
    </lineage>
</organism>
<accession>A0A8J4PWT5</accession>
<proteinExistence type="predicted"/>
<feature type="transmembrane region" description="Helical" evidence="2">
    <location>
        <begin position="169"/>
        <end position="195"/>
    </location>
</feature>
<gene>
    <name evidence="4" type="ORF">CYY_003561</name>
</gene>
<dbReference type="Pfam" id="PF09335">
    <property type="entry name" value="VTT_dom"/>
    <property type="match status" value="1"/>
</dbReference>
<feature type="region of interest" description="Disordered" evidence="1">
    <location>
        <begin position="41"/>
        <end position="90"/>
    </location>
</feature>
<feature type="compositionally biased region" description="Polar residues" evidence="1">
    <location>
        <begin position="1"/>
        <end position="10"/>
    </location>
</feature>
<comment type="caution">
    <text evidence="4">The sequence shown here is derived from an EMBL/GenBank/DDBJ whole genome shotgun (WGS) entry which is preliminary data.</text>
</comment>
<dbReference type="PANTHER" id="PTHR46593:SF1">
    <property type="entry name" value="TRANSMEMBRANE PROTEIN 64"/>
    <property type="match status" value="1"/>
</dbReference>
<feature type="domain" description="VTT" evidence="3">
    <location>
        <begin position="196"/>
        <end position="309"/>
    </location>
</feature>
<keyword evidence="2" id="KW-0472">Membrane</keyword>
<dbReference type="AlphaFoldDB" id="A0A8J4PWT5"/>
<evidence type="ECO:0000313" key="5">
    <source>
        <dbReference type="Proteomes" id="UP000695562"/>
    </source>
</evidence>
<protein>
    <recommendedName>
        <fullName evidence="3">VTT domain-containing protein</fullName>
    </recommendedName>
</protein>
<dbReference type="PANTHER" id="PTHR46593">
    <property type="entry name" value="TRANSMEMBRANE PROTEIN 64"/>
    <property type="match status" value="1"/>
</dbReference>
<feature type="region of interest" description="Disordered" evidence="1">
    <location>
        <begin position="374"/>
        <end position="410"/>
    </location>
</feature>
<name>A0A8J4PWT5_9MYCE</name>